<dbReference type="SUPFAM" id="SSF55785">
    <property type="entry name" value="PYP-like sensor domain (PAS domain)"/>
    <property type="match status" value="1"/>
</dbReference>
<evidence type="ECO:0000256" key="3">
    <source>
        <dbReference type="ARBA" id="ARBA00022606"/>
    </source>
</evidence>
<dbReference type="SMART" id="SM00448">
    <property type="entry name" value="REC"/>
    <property type="match status" value="1"/>
</dbReference>
<reference evidence="13 14" key="1">
    <citation type="submission" date="2024-10" db="EMBL/GenBank/DDBJ databases">
        <title>Updated reference genomes for cyclostephanoid diatoms.</title>
        <authorList>
            <person name="Roberts W.R."/>
            <person name="Alverson A.J."/>
        </authorList>
    </citation>
    <scope>NUCLEOTIDE SEQUENCE [LARGE SCALE GENOMIC DNA]</scope>
    <source>
        <strain evidence="13 14">AJA010-31</strain>
    </source>
</reference>
<dbReference type="InterPro" id="IPR004358">
    <property type="entry name" value="Sig_transdc_His_kin-like_C"/>
</dbReference>
<evidence type="ECO:0000256" key="1">
    <source>
        <dbReference type="ARBA" id="ARBA00022543"/>
    </source>
</evidence>
<dbReference type="Pfam" id="PF00072">
    <property type="entry name" value="Response_reg"/>
    <property type="match status" value="1"/>
</dbReference>
<keyword evidence="5" id="KW-0418">Kinase</keyword>
<dbReference type="GO" id="GO:0016301">
    <property type="term" value="F:kinase activity"/>
    <property type="evidence" value="ECO:0007669"/>
    <property type="project" value="UniProtKB-KW"/>
</dbReference>
<feature type="compositionally biased region" description="Low complexity" evidence="9">
    <location>
        <begin position="149"/>
        <end position="161"/>
    </location>
</feature>
<dbReference type="PANTHER" id="PTHR43719:SF28">
    <property type="entry name" value="PEROXIDE STRESS-ACTIVATED HISTIDINE KINASE MAK1-RELATED"/>
    <property type="match status" value="1"/>
</dbReference>
<dbReference type="SUPFAM" id="SSF47384">
    <property type="entry name" value="Homodimeric domain of signal transducing histidine kinase"/>
    <property type="match status" value="1"/>
</dbReference>
<dbReference type="InterPro" id="IPR003661">
    <property type="entry name" value="HisK_dim/P_dom"/>
</dbReference>
<dbReference type="Gene3D" id="3.30.450.20">
    <property type="entry name" value="PAS domain"/>
    <property type="match status" value="2"/>
</dbReference>
<dbReference type="Gene3D" id="3.30.450.40">
    <property type="match status" value="1"/>
</dbReference>
<dbReference type="InterPro" id="IPR029016">
    <property type="entry name" value="GAF-like_dom_sf"/>
</dbReference>
<dbReference type="SUPFAM" id="SSF55874">
    <property type="entry name" value="ATPase domain of HSP90 chaperone/DNA topoisomerase II/histidine kinase"/>
    <property type="match status" value="1"/>
</dbReference>
<dbReference type="InterPro" id="IPR050956">
    <property type="entry name" value="2C_system_His_kinase"/>
</dbReference>
<feature type="domain" description="Histidine kinase" evidence="11">
    <location>
        <begin position="665"/>
        <end position="921"/>
    </location>
</feature>
<organism evidence="13 14">
    <name type="scientific">Cyclotella atomus</name>
    <dbReference type="NCBI Taxonomy" id="382360"/>
    <lineage>
        <taxon>Eukaryota</taxon>
        <taxon>Sar</taxon>
        <taxon>Stramenopiles</taxon>
        <taxon>Ochrophyta</taxon>
        <taxon>Bacillariophyta</taxon>
        <taxon>Coscinodiscophyceae</taxon>
        <taxon>Thalassiosirophycidae</taxon>
        <taxon>Stephanodiscales</taxon>
        <taxon>Stephanodiscaceae</taxon>
        <taxon>Cyclotella</taxon>
    </lineage>
</organism>
<sequence>MTSTASETRQVPLECEREPIHIINRIQPCGYLINITRDLTVVQCSANAVELLPQHQIDQLLSEWKSRNRDDVDNDNMSTSDEDDLEDISELFNPSLKGIEKRQTKVDAPKRKAALEFVIGKPLSIFFQDEHVNQVKDVIETVFFNGVDSSSSSSSASNNFSKTNYSQRHSLPHPIQPPMAESSVDEEKVNFFRRSQSTLSFSGRLSCSVLPTASTFLLELEKIPPLEMYAQIEDRDTMSFMEEIARELRKCWSIEEMASLVCARVMNETPYDRGMVYKFDHEDCGEVVYETFRGDASLECRRESYLGLRFPASDIPRQARELFMKNTLRVVYDVEGNDWELFPPMVDMKLPSGDHGLGYTDLSMCRLRGSSYVHLKYLANMGVTSSMVIAIIVNKKLWGLYAFHGYRAPLVPSARTRFLCEMASITTSIIMESLTRKDENDRLMKLESSMNKLLPNMSFGQFFENNLSDIAASLDVDLIAFRVKDPPKTPYFQTFIVEDRNTRYNIQEGENEVTEDVFNSLVETYGQVCRDYGIVYIDAQKTNPLLVNRGIHTLVFFCDAGIDVVLCRSQTVESVTWGGDPDKKLEPNGTLTPRNSFAAYVKDHIRKGKPWDPCDRRLIARFADQIENHRTKELNVEHTKTIMTLSQEKQDAVDIARVNFEFFAHMAHELRTPFHGMVGSLQALREDPALSNNELLRTAELCGKSMVKILDDILLVAKGSYNLQIEEHPFDIQTFVRETKNDMQSFAVLEGQSIEMRRENIFCRNVLGDFHRLRQVIHNLVSNAIKFSDDQILLDVNQVRTFPEVMAVWRTYMNVYPNSVPSLVEVSTLMADLISNQGDQKDVVWAMFSVTDKGIGISAADMKKLGTAFTQLSSGRQKKYQGTGLGLNICNMLVTALGGKLVMFSATGLGSCFSFAIPVKINTGVVPVPVVETPKGKDQKMEELQHEFDSRGLRDKGVRVMVVDDSAINRKLCSRKIRRWMPSVIIAECSSGKIALEEYQRSPSSVMGIFMDYHMHDMDGDECTRRIREYETMDESISHHVYIAGYTADVLEDSTGKLLSAGMNSVIPKPEPPRAVEDELRKMMEEYTKTSGKTEE</sequence>
<feature type="domain" description="Response regulatory" evidence="12">
    <location>
        <begin position="959"/>
        <end position="1084"/>
    </location>
</feature>
<evidence type="ECO:0000259" key="10">
    <source>
        <dbReference type="PROSITE" id="PS50046"/>
    </source>
</evidence>
<dbReference type="Gene3D" id="3.30.450.270">
    <property type="match status" value="1"/>
</dbReference>
<dbReference type="InterPro" id="IPR036890">
    <property type="entry name" value="HATPase_C_sf"/>
</dbReference>
<dbReference type="PRINTS" id="PR00344">
    <property type="entry name" value="BCTRLSENSOR"/>
</dbReference>
<dbReference type="InterPro" id="IPR003594">
    <property type="entry name" value="HATPase_dom"/>
</dbReference>
<dbReference type="InterPro" id="IPR013654">
    <property type="entry name" value="PAS_2"/>
</dbReference>
<evidence type="ECO:0000256" key="9">
    <source>
        <dbReference type="SAM" id="MobiDB-lite"/>
    </source>
</evidence>
<dbReference type="AlphaFoldDB" id="A0ABD3MT40"/>
<evidence type="ECO:0000313" key="14">
    <source>
        <dbReference type="Proteomes" id="UP001530400"/>
    </source>
</evidence>
<dbReference type="PROSITE" id="PS50109">
    <property type="entry name" value="HIS_KIN"/>
    <property type="match status" value="1"/>
</dbReference>
<keyword evidence="1" id="KW-0600">Photoreceptor protein</keyword>
<accession>A0ABD3MT40</accession>
<dbReference type="GO" id="GO:0009881">
    <property type="term" value="F:photoreceptor activity"/>
    <property type="evidence" value="ECO:0007669"/>
    <property type="project" value="UniProtKB-KW"/>
</dbReference>
<dbReference type="InterPro" id="IPR016132">
    <property type="entry name" value="Phyto_chromo_attachment"/>
</dbReference>
<dbReference type="PROSITE" id="PS50110">
    <property type="entry name" value="RESPONSE_REGULATORY"/>
    <property type="match status" value="1"/>
</dbReference>
<dbReference type="Pfam" id="PF01590">
    <property type="entry name" value="GAF"/>
    <property type="match status" value="1"/>
</dbReference>
<evidence type="ECO:0000256" key="6">
    <source>
        <dbReference type="ARBA" id="ARBA00022991"/>
    </source>
</evidence>
<evidence type="ECO:0000256" key="4">
    <source>
        <dbReference type="ARBA" id="ARBA00022679"/>
    </source>
</evidence>
<comment type="caution">
    <text evidence="13">The sequence shown here is derived from an EMBL/GenBank/DDBJ whole genome shotgun (WGS) entry which is preliminary data.</text>
</comment>
<dbReference type="SUPFAM" id="SSF55781">
    <property type="entry name" value="GAF domain-like"/>
    <property type="match status" value="2"/>
</dbReference>
<dbReference type="SMART" id="SM00387">
    <property type="entry name" value="HATPase_c"/>
    <property type="match status" value="1"/>
</dbReference>
<keyword evidence="2 8" id="KW-0597">Phosphoprotein</keyword>
<dbReference type="InterPro" id="IPR036097">
    <property type="entry name" value="HisK_dim/P_sf"/>
</dbReference>
<keyword evidence="14" id="KW-1185">Reference proteome</keyword>
<dbReference type="InterPro" id="IPR001789">
    <property type="entry name" value="Sig_transdc_resp-reg_receiver"/>
</dbReference>
<dbReference type="PANTHER" id="PTHR43719">
    <property type="entry name" value="TWO-COMPONENT HISTIDINE KINASE"/>
    <property type="match status" value="1"/>
</dbReference>
<protein>
    <recommendedName>
        <fullName evidence="15">Phytochrome</fullName>
    </recommendedName>
</protein>
<keyword evidence="7" id="KW-0675">Receptor</keyword>
<feature type="region of interest" description="Disordered" evidence="9">
    <location>
        <begin position="149"/>
        <end position="176"/>
    </location>
</feature>
<dbReference type="Pfam" id="PF00360">
    <property type="entry name" value="PHY"/>
    <property type="match status" value="1"/>
</dbReference>
<evidence type="ECO:0000313" key="13">
    <source>
        <dbReference type="EMBL" id="KAL3766963.1"/>
    </source>
</evidence>
<dbReference type="Pfam" id="PF08446">
    <property type="entry name" value="PAS_2"/>
    <property type="match status" value="1"/>
</dbReference>
<gene>
    <name evidence="13" type="ORF">ACHAWO_010071</name>
</gene>
<dbReference type="InterPro" id="IPR005467">
    <property type="entry name" value="His_kinase_dom"/>
</dbReference>
<dbReference type="InterPro" id="IPR043150">
    <property type="entry name" value="Phytochrome_PHY_sf"/>
</dbReference>
<dbReference type="Gene3D" id="3.40.50.2300">
    <property type="match status" value="1"/>
</dbReference>
<dbReference type="CDD" id="cd00082">
    <property type="entry name" value="HisKA"/>
    <property type="match status" value="1"/>
</dbReference>
<evidence type="ECO:0000259" key="11">
    <source>
        <dbReference type="PROSITE" id="PS50109"/>
    </source>
</evidence>
<evidence type="ECO:0000259" key="12">
    <source>
        <dbReference type="PROSITE" id="PS50110"/>
    </source>
</evidence>
<dbReference type="EMBL" id="JALLPJ020001376">
    <property type="protein sequence ID" value="KAL3766963.1"/>
    <property type="molecule type" value="Genomic_DNA"/>
</dbReference>
<evidence type="ECO:0000256" key="7">
    <source>
        <dbReference type="ARBA" id="ARBA00023170"/>
    </source>
</evidence>
<feature type="domain" description="Phytochrome chromophore attachment site" evidence="10">
    <location>
        <begin position="253"/>
        <end position="425"/>
    </location>
</feature>
<evidence type="ECO:0000256" key="8">
    <source>
        <dbReference type="PROSITE-ProRule" id="PRU00169"/>
    </source>
</evidence>
<dbReference type="Proteomes" id="UP001530400">
    <property type="component" value="Unassembled WGS sequence"/>
</dbReference>
<dbReference type="Pfam" id="PF02518">
    <property type="entry name" value="HATPase_c"/>
    <property type="match status" value="1"/>
</dbReference>
<dbReference type="Gene3D" id="3.30.565.10">
    <property type="entry name" value="Histidine kinase-like ATPase, C-terminal domain"/>
    <property type="match status" value="1"/>
</dbReference>
<proteinExistence type="predicted"/>
<dbReference type="InterPro" id="IPR011006">
    <property type="entry name" value="CheY-like_superfamily"/>
</dbReference>
<dbReference type="InterPro" id="IPR035965">
    <property type="entry name" value="PAS-like_dom_sf"/>
</dbReference>
<name>A0ABD3MT40_9STRA</name>
<dbReference type="SUPFAM" id="SSF52172">
    <property type="entry name" value="CheY-like"/>
    <property type="match status" value="1"/>
</dbReference>
<evidence type="ECO:0008006" key="15">
    <source>
        <dbReference type="Google" id="ProtNLM"/>
    </source>
</evidence>
<evidence type="ECO:0000256" key="2">
    <source>
        <dbReference type="ARBA" id="ARBA00022553"/>
    </source>
</evidence>
<dbReference type="PROSITE" id="PS50046">
    <property type="entry name" value="PHYTOCHROME_2"/>
    <property type="match status" value="1"/>
</dbReference>
<dbReference type="InterPro" id="IPR003018">
    <property type="entry name" value="GAF"/>
</dbReference>
<dbReference type="InterPro" id="IPR013515">
    <property type="entry name" value="Phytochrome_cen-reg"/>
</dbReference>
<dbReference type="Gene3D" id="1.10.287.130">
    <property type="match status" value="1"/>
</dbReference>
<dbReference type="CDD" id="cd17546">
    <property type="entry name" value="REC_hyHK_CKI1_RcsC-like"/>
    <property type="match status" value="1"/>
</dbReference>
<feature type="modified residue" description="4-aspartylphosphate" evidence="8">
    <location>
        <position position="1012"/>
    </location>
</feature>
<evidence type="ECO:0000256" key="5">
    <source>
        <dbReference type="ARBA" id="ARBA00022777"/>
    </source>
</evidence>
<keyword evidence="4" id="KW-0808">Transferase</keyword>
<keyword evidence="6" id="KW-0157">Chromophore</keyword>
<dbReference type="Pfam" id="PF00512">
    <property type="entry name" value="HisKA"/>
    <property type="match status" value="1"/>
</dbReference>
<keyword evidence="3" id="KW-0716">Sensory transduction</keyword>
<dbReference type="SMART" id="SM00388">
    <property type="entry name" value="HisKA"/>
    <property type="match status" value="1"/>
</dbReference>